<dbReference type="Gene3D" id="2.115.10.20">
    <property type="entry name" value="Glycosyl hydrolase domain, family 43"/>
    <property type="match status" value="1"/>
</dbReference>
<dbReference type="EMBL" id="LT906467">
    <property type="protein sequence ID" value="SNV65974.1"/>
    <property type="molecule type" value="Genomic_DNA"/>
</dbReference>
<dbReference type="InterPro" id="IPR013320">
    <property type="entry name" value="ConA-like_dom_sf"/>
</dbReference>
<dbReference type="GO" id="GO:0005737">
    <property type="term" value="C:cytoplasm"/>
    <property type="evidence" value="ECO:0007669"/>
    <property type="project" value="TreeGrafter"/>
</dbReference>
<sequence length="481" mass="52460">MSVYRPELHVTAERGILEGPAGVIRAGDREHHEWHMFYQYKLDPDAASAWGHEVSEGDPFSWLECNDAIVPVGGELNVRAGSVVASEDSGVDSDGNQAIDLYFTSNTAAGNTIQRAHADDLAAISDELDEAEDGRLLPAAGVKRLGAVVQDDEEFTSFRSPCVVRDWRECEDLGATHVGWIMLAVTGPTESPQPVVLTSGDGQAWKVEGALIFEGESGLDTTGRLVAPRITRLRDEVDNEIYDVLFLTVEGTERDRAVYLVGKLEGNVFKVTSPAAPLDYGHDFTRPRNSTYTLEPANAQDRFERTYFFGFMAKAGRNIDPTEEPNWASEGWARALTLPRRATLQHGVLYQVPAPGLPEAVQSSRHALMWTALCDIPVGSTVVADVLDGNEEPVAVITHNGETLTVDRLDGDPVEAKVNEDDEDNITIIVDGSTLEVFAGGGSVVTSSRIWSESGYTGIRSRVTGDAEIFNEWRRGFPSAR</sequence>
<feature type="domain" description="Glycosyl hydrolase family 32 N-terminal" evidence="5">
    <location>
        <begin position="9"/>
        <end position="353"/>
    </location>
</feature>
<dbReference type="InterPro" id="IPR013189">
    <property type="entry name" value="Glyco_hydro_32_C"/>
</dbReference>
<evidence type="ECO:0000256" key="1">
    <source>
        <dbReference type="ARBA" id="ARBA00009902"/>
    </source>
</evidence>
<evidence type="ECO:0000313" key="7">
    <source>
        <dbReference type="EMBL" id="AIJ33265.1"/>
    </source>
</evidence>
<gene>
    <name evidence="7" type="ORF">CIMIT_04575</name>
    <name evidence="8" type="ORF">SAMEA4535761_00980</name>
</gene>
<keyword evidence="3 4" id="KW-0326">Glycosidase</keyword>
<dbReference type="InterPro" id="IPR023296">
    <property type="entry name" value="Glyco_hydro_beta-prop_sf"/>
</dbReference>
<evidence type="ECO:0000256" key="4">
    <source>
        <dbReference type="RuleBase" id="RU362110"/>
    </source>
</evidence>
<dbReference type="KEGG" id="cii:CIMIT_04575"/>
<dbReference type="SUPFAM" id="SSF75005">
    <property type="entry name" value="Arabinanase/levansucrase/invertase"/>
    <property type="match status" value="1"/>
</dbReference>
<dbReference type="Proteomes" id="UP000215374">
    <property type="component" value="Chromosome 1"/>
</dbReference>
<dbReference type="SMART" id="SM00640">
    <property type="entry name" value="Glyco_32"/>
    <property type="match status" value="1"/>
</dbReference>
<dbReference type="Proteomes" id="UP000028780">
    <property type="component" value="Chromosome"/>
</dbReference>
<dbReference type="InterPro" id="IPR001362">
    <property type="entry name" value="Glyco_hydro_32"/>
</dbReference>
<feature type="domain" description="Glycosyl hydrolase family 32 C-terminal" evidence="6">
    <location>
        <begin position="416"/>
        <end position="467"/>
    </location>
</feature>
<dbReference type="STRING" id="156978.CIMIT_04575"/>
<protein>
    <submittedName>
        <fullName evidence="7">Beta-fructosidase</fullName>
    </submittedName>
    <submittedName>
        <fullName evidence="8">Glycoside hydrolase</fullName>
    </submittedName>
</protein>
<evidence type="ECO:0000313" key="9">
    <source>
        <dbReference type="Proteomes" id="UP000028780"/>
    </source>
</evidence>
<comment type="similarity">
    <text evidence="1 4">Belongs to the glycosyl hydrolase 32 family.</text>
</comment>
<evidence type="ECO:0000313" key="10">
    <source>
        <dbReference type="Proteomes" id="UP000215374"/>
    </source>
</evidence>
<dbReference type="Gene3D" id="2.60.120.560">
    <property type="entry name" value="Exo-inulinase, domain 1"/>
    <property type="match status" value="1"/>
</dbReference>
<dbReference type="Pfam" id="PF08244">
    <property type="entry name" value="Glyco_hydro_32C"/>
    <property type="match status" value="1"/>
</dbReference>
<evidence type="ECO:0000256" key="3">
    <source>
        <dbReference type="ARBA" id="ARBA00023295"/>
    </source>
</evidence>
<organism evidence="7 9">
    <name type="scientific">Corynebacterium imitans</name>
    <dbReference type="NCBI Taxonomy" id="156978"/>
    <lineage>
        <taxon>Bacteria</taxon>
        <taxon>Bacillati</taxon>
        <taxon>Actinomycetota</taxon>
        <taxon>Actinomycetes</taxon>
        <taxon>Mycobacteriales</taxon>
        <taxon>Corynebacteriaceae</taxon>
        <taxon>Corynebacterium</taxon>
    </lineage>
</organism>
<dbReference type="HOGENOM" id="CLU_562269_0_0_11"/>
<name>A0A076NN86_9CORY</name>
<accession>A0A076NN86</accession>
<dbReference type="PANTHER" id="PTHR42800:SF3">
    <property type="entry name" value="GLYCOSYL HYDROLASE FAMILY 32 N-TERMINAL DOMAIN-CONTAINING PROTEIN"/>
    <property type="match status" value="1"/>
</dbReference>
<keyword evidence="9" id="KW-1185">Reference proteome</keyword>
<dbReference type="OrthoDB" id="9776657at2"/>
<evidence type="ECO:0000313" key="8">
    <source>
        <dbReference type="EMBL" id="SNV65974.1"/>
    </source>
</evidence>
<dbReference type="GO" id="GO:0005987">
    <property type="term" value="P:sucrose catabolic process"/>
    <property type="evidence" value="ECO:0007669"/>
    <property type="project" value="TreeGrafter"/>
</dbReference>
<proteinExistence type="inferred from homology"/>
<dbReference type="AlphaFoldDB" id="A0A076NN86"/>
<reference evidence="7 9" key="1">
    <citation type="submission" date="2014-08" db="EMBL/GenBank/DDBJ databases">
        <title>Complete genome sequence of Corynebacterium imitans DSM 44264, isolated from a five-month-old boy with suspected pharyngeal diphtheria.</title>
        <authorList>
            <person name="Mollmann S."/>
            <person name="Albersmeier A."/>
            <person name="Ruckert C."/>
            <person name="Tauch A."/>
        </authorList>
    </citation>
    <scope>NUCLEOTIDE SEQUENCE [LARGE SCALE GENOMIC DNA]</scope>
    <source>
        <strain evidence="7 9">DSM 44264</strain>
    </source>
</reference>
<keyword evidence="2 4" id="KW-0378">Hydrolase</keyword>
<evidence type="ECO:0000259" key="5">
    <source>
        <dbReference type="Pfam" id="PF00251"/>
    </source>
</evidence>
<dbReference type="RefSeq" id="WP_038589752.1">
    <property type="nucleotide sequence ID" value="NZ_CP009211.1"/>
</dbReference>
<dbReference type="eggNOG" id="COG1621">
    <property type="taxonomic scope" value="Bacteria"/>
</dbReference>
<evidence type="ECO:0000256" key="2">
    <source>
        <dbReference type="ARBA" id="ARBA00022801"/>
    </source>
</evidence>
<dbReference type="GO" id="GO:0004575">
    <property type="term" value="F:sucrose alpha-glucosidase activity"/>
    <property type="evidence" value="ECO:0007669"/>
    <property type="project" value="TreeGrafter"/>
</dbReference>
<dbReference type="SUPFAM" id="SSF49899">
    <property type="entry name" value="Concanavalin A-like lectins/glucanases"/>
    <property type="match status" value="1"/>
</dbReference>
<dbReference type="EMBL" id="CP009211">
    <property type="protein sequence ID" value="AIJ33265.1"/>
    <property type="molecule type" value="Genomic_DNA"/>
</dbReference>
<evidence type="ECO:0000259" key="6">
    <source>
        <dbReference type="Pfam" id="PF08244"/>
    </source>
</evidence>
<dbReference type="PANTHER" id="PTHR42800">
    <property type="entry name" value="EXOINULINASE INUD (AFU_ORTHOLOGUE AFUA_5G00480)"/>
    <property type="match status" value="1"/>
</dbReference>
<dbReference type="Pfam" id="PF00251">
    <property type="entry name" value="Glyco_hydro_32N"/>
    <property type="match status" value="1"/>
</dbReference>
<reference evidence="8 10" key="2">
    <citation type="submission" date="2017-06" db="EMBL/GenBank/DDBJ databases">
        <authorList>
            <consortium name="Pathogen Informatics"/>
        </authorList>
    </citation>
    <scope>NUCLEOTIDE SEQUENCE [LARGE SCALE GENOMIC DNA]</scope>
    <source>
        <strain evidence="8 10">NCTC13015</strain>
    </source>
</reference>
<dbReference type="InterPro" id="IPR013148">
    <property type="entry name" value="Glyco_hydro_32_N"/>
</dbReference>